<name>A0A1Y6M2D6_ZYMTR</name>
<accession>A0A1Y6M2D6</accession>
<dbReference type="InterPro" id="IPR002052">
    <property type="entry name" value="DNA_methylase_N6_adenine_CS"/>
</dbReference>
<protein>
    <submittedName>
        <fullName evidence="1">Uncharacterized protein</fullName>
    </submittedName>
</protein>
<dbReference type="EMBL" id="LT882689">
    <property type="protein sequence ID" value="SMY30049.1"/>
    <property type="molecule type" value="Genomic_DNA"/>
</dbReference>
<dbReference type="GO" id="GO:0008168">
    <property type="term" value="F:methyltransferase activity"/>
    <property type="evidence" value="ECO:0007669"/>
    <property type="project" value="InterPro"/>
</dbReference>
<dbReference type="PROSITE" id="PS00092">
    <property type="entry name" value="N6_MTASE"/>
    <property type="match status" value="1"/>
</dbReference>
<evidence type="ECO:0000313" key="1">
    <source>
        <dbReference type="EMBL" id="SMY30049.1"/>
    </source>
</evidence>
<dbReference type="Proteomes" id="UP000215453">
    <property type="component" value="Chromosome 14"/>
</dbReference>
<dbReference type="GO" id="GO:0032259">
    <property type="term" value="P:methylation"/>
    <property type="evidence" value="ECO:0007669"/>
    <property type="project" value="InterPro"/>
</dbReference>
<evidence type="ECO:0000313" key="2">
    <source>
        <dbReference type="Proteomes" id="UP000215453"/>
    </source>
</evidence>
<reference evidence="1 2" key="1">
    <citation type="submission" date="2016-10" db="EMBL/GenBank/DDBJ databases">
        <authorList>
            <person name="Varghese N."/>
        </authorList>
    </citation>
    <scope>NUCLEOTIDE SEQUENCE [LARGE SCALE GENOMIC DNA]</scope>
</reference>
<sequence>MSSSFGFPSTKLVTNPDDNVHCDNGTNPSTYAGADSGGSSFSFCGPNQNNADNPVHPPDQVAPVSQLTIQRYLGRFFPDSASLLAGMAKAGLILSGSRALEVFFPGSCELGSDLDFYTDPSARCVGEAIRVLEAAGVVFDPPYQPALDIANMITFPPMVDYRYTDKEQLRRIIALPQCPHVAVDVLEQLLTHLDDGDEFGTLCVLDSGVRVHLVKTEGSSDYGHTPSMQIITGHTTFGGTEIKTQLIFAAGKSALSNIFSFYATCVQVAITGVGAAHFYSGLGRRALYWSNNTQHQKSAQAAMLKYARRGYTFESSLGHAMRVQQLHSSSASTLFKRTPDSTLVLFKRLPLSISPELYAARQAFFKSITWMEHNGETMLLSQPTKAMRDVMADERRKRVVLRANGIRDDSNVHIACLHSVFFKAPTNNHEHGPNHRYPDEIIGF</sequence>
<gene>
    <name evidence="1" type="ORF">ZT1A5_G11499</name>
</gene>
<dbReference type="AlphaFoldDB" id="A0A1Y6M2D6"/>
<proteinExistence type="predicted"/>
<organism evidence="1 2">
    <name type="scientific">Zymoseptoria tritici ST99CH_1A5</name>
    <dbReference type="NCBI Taxonomy" id="1276529"/>
    <lineage>
        <taxon>Eukaryota</taxon>
        <taxon>Fungi</taxon>
        <taxon>Dikarya</taxon>
        <taxon>Ascomycota</taxon>
        <taxon>Pezizomycotina</taxon>
        <taxon>Dothideomycetes</taxon>
        <taxon>Dothideomycetidae</taxon>
        <taxon>Mycosphaerellales</taxon>
        <taxon>Mycosphaerellaceae</taxon>
        <taxon>Zymoseptoria</taxon>
    </lineage>
</organism>
<dbReference type="GO" id="GO:0003676">
    <property type="term" value="F:nucleic acid binding"/>
    <property type="evidence" value="ECO:0007669"/>
    <property type="project" value="InterPro"/>
</dbReference>